<dbReference type="AlphaFoldDB" id="A0A167E5T9"/>
<evidence type="ECO:0000313" key="2">
    <source>
        <dbReference type="Proteomes" id="UP000076503"/>
    </source>
</evidence>
<dbReference type="Proteomes" id="UP000076503">
    <property type="component" value="Unassembled WGS sequence"/>
</dbReference>
<dbReference type="PROSITE" id="PS51257">
    <property type="entry name" value="PROKAR_LIPOPROTEIN"/>
    <property type="match status" value="1"/>
</dbReference>
<dbReference type="PATRIC" id="fig|1365251.3.peg.2745"/>
<proteinExistence type="predicted"/>
<dbReference type="EMBL" id="AUXZ01000077">
    <property type="protein sequence ID" value="KZN50090.1"/>
    <property type="molecule type" value="Genomic_DNA"/>
</dbReference>
<protein>
    <recommendedName>
        <fullName evidence="3">Lipoprotein</fullName>
    </recommendedName>
</protein>
<accession>A0A167E5T9</accession>
<evidence type="ECO:0008006" key="3">
    <source>
        <dbReference type="Google" id="ProtNLM"/>
    </source>
</evidence>
<sequence>MLKTSKKTILVALSCMTLLGGCTEGTGEDDLTADLSSSGNNCDLAELISEADRSAANACGVQASSQIANADVYYAAAVKACRSGETGTDPDTGNVTTYKDTYEVYKKAANYALTVVGQMNCGTNSTGNTGGGIAVPETSQEQYNLCVGYINDGKKALASCYGPVKQFDYQCGDNRVNYLKSFDLKASCISERDTWLKNAFNN</sequence>
<name>A0A167E5T9_9GAMM</name>
<evidence type="ECO:0000313" key="1">
    <source>
        <dbReference type="EMBL" id="KZN50090.1"/>
    </source>
</evidence>
<comment type="caution">
    <text evidence="1">The sequence shown here is derived from an EMBL/GenBank/DDBJ whole genome shotgun (WGS) entry which is preliminary data.</text>
</comment>
<organism evidence="1 2">
    <name type="scientific">Pseudoalteromonas luteoviolacea H33</name>
    <dbReference type="NCBI Taxonomy" id="1365251"/>
    <lineage>
        <taxon>Bacteria</taxon>
        <taxon>Pseudomonadati</taxon>
        <taxon>Pseudomonadota</taxon>
        <taxon>Gammaproteobacteria</taxon>
        <taxon>Alteromonadales</taxon>
        <taxon>Pseudoalteromonadaceae</taxon>
        <taxon>Pseudoalteromonas</taxon>
    </lineage>
</organism>
<dbReference type="RefSeq" id="WP_063362159.1">
    <property type="nucleotide sequence ID" value="NZ_AUXZ01000077.1"/>
</dbReference>
<gene>
    <name evidence="1" type="ORF">N476_17230</name>
</gene>
<reference evidence="1 2" key="1">
    <citation type="submission" date="2013-07" db="EMBL/GenBank/DDBJ databases">
        <title>Comparative Genomic and Metabolomic Analysis of Twelve Strains of Pseudoalteromonas luteoviolacea.</title>
        <authorList>
            <person name="Vynne N.G."/>
            <person name="Mansson M."/>
            <person name="Gram L."/>
        </authorList>
    </citation>
    <scope>NUCLEOTIDE SEQUENCE [LARGE SCALE GENOMIC DNA]</scope>
    <source>
        <strain evidence="1 2">H33</strain>
    </source>
</reference>
<dbReference type="OrthoDB" id="6316144at2"/>